<evidence type="ECO:0000313" key="3">
    <source>
        <dbReference type="Proteomes" id="UP000078292"/>
    </source>
</evidence>
<keyword evidence="1" id="KW-0812">Transmembrane</keyword>
<evidence type="ECO:0000313" key="2">
    <source>
        <dbReference type="EMBL" id="OAV61152.1"/>
    </source>
</evidence>
<proteinExistence type="predicted"/>
<keyword evidence="1" id="KW-1133">Transmembrane helix</keyword>
<feature type="transmembrane region" description="Helical" evidence="1">
    <location>
        <begin position="50"/>
        <end position="69"/>
    </location>
</feature>
<keyword evidence="3" id="KW-1185">Reference proteome</keyword>
<dbReference type="AlphaFoldDB" id="A0A1B7LZN5"/>
<protein>
    <submittedName>
        <fullName evidence="2">Uncharacterized protein</fullName>
    </submittedName>
</protein>
<name>A0A1B7LZN5_9MICC</name>
<accession>A0A1B7LZN5</accession>
<keyword evidence="1" id="KW-0472">Membrane</keyword>
<gene>
    <name evidence="2" type="ORF">A6F49_09245</name>
</gene>
<feature type="transmembrane region" description="Helical" evidence="1">
    <location>
        <begin position="24"/>
        <end position="44"/>
    </location>
</feature>
<reference evidence="2 3" key="1">
    <citation type="submission" date="2016-04" db="EMBL/GenBank/DDBJ databases">
        <title>First whole genome shotgun sequence of the bacterium Enteractinococcus sp. strain UASWS1574.</title>
        <authorList>
            <person name="Crovadore J."/>
            <person name="Chablais R."/>
            <person name="Lefort F."/>
        </authorList>
    </citation>
    <scope>NUCLEOTIDE SEQUENCE [LARGE SCALE GENOMIC DNA]</scope>
    <source>
        <strain evidence="2 3">UASWS1574</strain>
    </source>
</reference>
<dbReference type="EMBL" id="LXEY01000017">
    <property type="protein sequence ID" value="OAV61152.1"/>
    <property type="molecule type" value="Genomic_DNA"/>
</dbReference>
<dbReference type="Proteomes" id="UP000078292">
    <property type="component" value="Unassembled WGS sequence"/>
</dbReference>
<sequence>MLNCSTNEYQEGAALIHHQNKNTLLGGLGAAVAVLSALVVVTAIAQMYALTVSLIITQLAVLAAIGYVYTKAREQKNEMFCASLTVSK</sequence>
<evidence type="ECO:0000256" key="1">
    <source>
        <dbReference type="SAM" id="Phobius"/>
    </source>
</evidence>
<dbReference type="STRING" id="1837282.A6F49_09245"/>
<organism evidence="2 3">
    <name type="scientific">Enteractinococcus helveticum</name>
    <dbReference type="NCBI Taxonomy" id="1837282"/>
    <lineage>
        <taxon>Bacteria</taxon>
        <taxon>Bacillati</taxon>
        <taxon>Actinomycetota</taxon>
        <taxon>Actinomycetes</taxon>
        <taxon>Micrococcales</taxon>
        <taxon>Micrococcaceae</taxon>
    </lineage>
</organism>
<comment type="caution">
    <text evidence="2">The sequence shown here is derived from an EMBL/GenBank/DDBJ whole genome shotgun (WGS) entry which is preliminary data.</text>
</comment>